<name>A0ABS8W8U5_9GAMM</name>
<evidence type="ECO:0000259" key="4">
    <source>
        <dbReference type="SMART" id="SM01360"/>
    </source>
</evidence>
<dbReference type="InterPro" id="IPR021868">
    <property type="entry name" value="Alpha_2_Macroglob_MG3"/>
</dbReference>
<evidence type="ECO:0000313" key="6">
    <source>
        <dbReference type="Proteomes" id="UP001201273"/>
    </source>
</evidence>
<evidence type="ECO:0000259" key="3">
    <source>
        <dbReference type="SMART" id="SM01359"/>
    </source>
</evidence>
<dbReference type="InterPro" id="IPR041462">
    <property type="entry name" value="Bact_A2M_MG6"/>
</dbReference>
<dbReference type="InterPro" id="IPR041246">
    <property type="entry name" value="Bact_MG10"/>
</dbReference>
<sequence length="1567" mass="173188">MRFLYQLFLGFILCVVSVFSIATEVDYVGPYTHLGKPAIILEFNDAVVVPDVNDIKVTMENSDQVVTMSWFMNQAENAFITTDVEIGQRYNVQVANGEQTFSQQVEIAEIQPAVKLLGRGPFVMASGSRTLPISAVNLSSVSVEVLRLNNQADLLSQFYYSEQASGWRVDQLSKYFTTVTTLQFDLPTAAKNEAVQANIRIPDEVTNGWYLVAIKGGGQFSSDNMTVAQLLLTDIGLQAKVYPEQLNVNAVWLKNDAPLPKAKVWVLTEGGKQNLLGQLSNGAASFDYKAHTGDVLLVESDQGLAYLPLREVPLDLSDFSVDGRDYQPVEAFTYSNRDLFKPGESLPLNIVLRDADGAAIKQNSVYVELVKPDGKVVIGQLLTEQGRGFFQQWFDIPKDAPLGRWSLMVKANKAASKALSVFSFNVSEFVPERMDLTFALGGQGSAKKPLLIGQERVDVTANGRYLFGAPAAGNELKLNVTYQSVNELVGPYQDYFVGTPFYVDSYRDLPELPALKLDQQGDVAFSLPLIDQQKLKGPAVANISFELLETGGAAVTRQQQALLWRNLAIPGIRAEFDEAQSFSHLDFKVINLSSDGTEPMAGKLEYKLERNRGGYYWTYSEAYGWDLVRDNEWRPVLSEVINVNQGEAADINVAVEWGDYRVRLRNSDGVETLYTFYAGWQEGGQQKPAKPDHLDLTLNKPHYQNGEQVEVTINSDFDGDIQLALEAGKILWQQNITVVDGKGSAAVTIPENLKRHDIYLTATQIVTTEHMPRRLFSIKPVLLDRQQRIVKVAIEHQQPLRPLENATFTVSAGELTGEQAWLTLSLMDKGITNLSRYQVPSISDWFFAQRRYGADVVDLYSRQYQQRPDSFLRHRYGGDMAANNHLGDLVEAKTITIMSDLVALDANGQATVSIALPDYNGEAQVVATVFSAKQVGQQVEDVAIAAPLVAELSVPRFIAPGDKTQTLLEVFNQSGEVATINAQVSGDEALSLEGNTQLEVTLQDGERASLPVSLSANAGFSKGQLTLTLASDVYSQTRSWQMPVRSPEPMLSHVVHRTLAAGESVWLNESGNWPNMTPVKGKAGWLSFSSSAMLNIGQYAQHLFAYPYGCAEQTTSKALPWLYQDTSLDLLKAPILAKKTERQLLSQAVQRLSGMQKANGSFAMWSKHGDTRYWISAYVSDFLARVNQFDEALVPDDMFNASQRYLGQLLQQQSSAAFYSAWILAREGQITVSDLWQLEQVTFSSALDSAHLGAAFMLAGDAAKGQQYLLNANTQTRQSTRWQDYDYGSAVRDNARIVALLAQLEQRVKLSQPLIALRNQLVEKVVQQASKDRYLSTQENNALVEAGISLKQLNQQPVSLTLDGVEHTAQGQGSAPMWPELVLENKSTNPVYVIASAQGHANANTPPTSTIDIEHVTRTFYQSNGQPISMQAMDGNNTQQAATLAVGDKLIVVLTVKLKEYLKNGLLVEQVPTGFVLEDPAFTNSDALIAAVLEKTDNAAAERIEYRNDRWVVALPSAGQYKELTLAYVLRAQSQGQAKMPALYIEDMYQPARFIYQTGSVAQLNIQ</sequence>
<dbReference type="Pfam" id="PF21142">
    <property type="entry name" value="A2M_bMG2"/>
    <property type="match status" value="1"/>
</dbReference>
<dbReference type="InterPro" id="IPR047565">
    <property type="entry name" value="Alpha-macroglob_thiol-ester_cl"/>
</dbReference>
<dbReference type="Pfam" id="PF01835">
    <property type="entry name" value="MG2"/>
    <property type="match status" value="1"/>
</dbReference>
<dbReference type="CDD" id="cd02891">
    <property type="entry name" value="A2M_like"/>
    <property type="match status" value="1"/>
</dbReference>
<evidence type="ECO:0008006" key="7">
    <source>
        <dbReference type="Google" id="ProtNLM"/>
    </source>
</evidence>
<dbReference type="PANTHER" id="PTHR40094:SF1">
    <property type="entry name" value="UBIQUITIN DOMAIN-CONTAINING PROTEIN"/>
    <property type="match status" value="1"/>
</dbReference>
<dbReference type="InterPro" id="IPR011626">
    <property type="entry name" value="Alpha-macroglobulin_TED"/>
</dbReference>
<dbReference type="Proteomes" id="UP001201273">
    <property type="component" value="Unassembled WGS sequence"/>
</dbReference>
<dbReference type="Pfam" id="PF17962">
    <property type="entry name" value="bMG6"/>
    <property type="match status" value="1"/>
</dbReference>
<dbReference type="Pfam" id="PF07678">
    <property type="entry name" value="TED_complement"/>
    <property type="match status" value="1"/>
</dbReference>
<evidence type="ECO:0000256" key="2">
    <source>
        <dbReference type="ARBA" id="ARBA00022729"/>
    </source>
</evidence>
<comment type="caution">
    <text evidence="5">The sequence shown here is derived from an EMBL/GenBank/DDBJ whole genome shotgun (WGS) entry which is preliminary data.</text>
</comment>
<dbReference type="InterPro" id="IPR041203">
    <property type="entry name" value="Bact_A2M_MG5"/>
</dbReference>
<dbReference type="Gene3D" id="2.60.40.1930">
    <property type="match status" value="1"/>
</dbReference>
<dbReference type="Pfam" id="PF07703">
    <property type="entry name" value="A2M_BRD"/>
    <property type="match status" value="1"/>
</dbReference>
<evidence type="ECO:0000313" key="5">
    <source>
        <dbReference type="EMBL" id="MCE2594895.1"/>
    </source>
</evidence>
<dbReference type="Pfam" id="PF11974">
    <property type="entry name" value="bMG3"/>
    <property type="match status" value="1"/>
</dbReference>
<dbReference type="InterPro" id="IPR049120">
    <property type="entry name" value="A2M_bMG2"/>
</dbReference>
<dbReference type="Gene3D" id="1.50.10.20">
    <property type="match status" value="1"/>
</dbReference>
<dbReference type="SMART" id="SM01419">
    <property type="entry name" value="Thiol-ester_cl"/>
    <property type="match status" value="1"/>
</dbReference>
<gene>
    <name evidence="5" type="ORF">K6Y31_08715</name>
</gene>
<keyword evidence="6" id="KW-1185">Reference proteome</keyword>
<feature type="domain" description="Alpha-2-macroglobulin" evidence="4">
    <location>
        <begin position="896"/>
        <end position="984"/>
    </location>
</feature>
<dbReference type="SMART" id="SM01360">
    <property type="entry name" value="A2M"/>
    <property type="match status" value="1"/>
</dbReference>
<dbReference type="InterPro" id="IPR008930">
    <property type="entry name" value="Terpenoid_cyclase/PrenylTrfase"/>
</dbReference>
<reference evidence="5 6" key="1">
    <citation type="journal article" date="2022" name="Environ. Microbiol. Rep.">
        <title>Eco-phylogenetic analyses reveal divergent evolution of vitamin B12 metabolism in the marine bacterial family 'Psychromonadaceae'.</title>
        <authorList>
            <person name="Jin X."/>
            <person name="Yang Y."/>
            <person name="Cao H."/>
            <person name="Gao B."/>
            <person name="Zhao Z."/>
        </authorList>
    </citation>
    <scope>NUCLEOTIDE SEQUENCE [LARGE SCALE GENOMIC DNA]</scope>
    <source>
        <strain evidence="5 6">MKS20</strain>
    </source>
</reference>
<dbReference type="PANTHER" id="PTHR40094">
    <property type="entry name" value="ALPHA-2-MACROGLOBULIN HOMOLOG"/>
    <property type="match status" value="1"/>
</dbReference>
<dbReference type="SMART" id="SM01359">
    <property type="entry name" value="A2M_N_2"/>
    <property type="match status" value="1"/>
</dbReference>
<dbReference type="InterPro" id="IPR002890">
    <property type="entry name" value="MG2"/>
</dbReference>
<feature type="domain" description="Alpha-2-macroglobulin bait region" evidence="3">
    <location>
        <begin position="694"/>
        <end position="834"/>
    </location>
</feature>
<proteinExistence type="inferred from homology"/>
<dbReference type="Pfam" id="PF00207">
    <property type="entry name" value="A2M"/>
    <property type="match status" value="1"/>
</dbReference>
<dbReference type="Pfam" id="PF17972">
    <property type="entry name" value="bMG5"/>
    <property type="match status" value="1"/>
</dbReference>
<evidence type="ECO:0000256" key="1">
    <source>
        <dbReference type="ARBA" id="ARBA00010556"/>
    </source>
</evidence>
<comment type="similarity">
    <text evidence="1">Belongs to the protease inhibitor I39 (alpha-2-macroglobulin) family. Bacterial alpha-2-macroglobulin subfamily.</text>
</comment>
<keyword evidence="2" id="KW-0732">Signal</keyword>
<dbReference type="SUPFAM" id="SSF48239">
    <property type="entry name" value="Terpenoid cyclases/Protein prenyltransferases"/>
    <property type="match status" value="1"/>
</dbReference>
<accession>A0ABS8W8U5</accession>
<organism evidence="5 6">
    <name type="scientific">Motilimonas cestriensis</name>
    <dbReference type="NCBI Taxonomy" id="2742685"/>
    <lineage>
        <taxon>Bacteria</taxon>
        <taxon>Pseudomonadati</taxon>
        <taxon>Pseudomonadota</taxon>
        <taxon>Gammaproteobacteria</taxon>
        <taxon>Alteromonadales</taxon>
        <taxon>Alteromonadales genera incertae sedis</taxon>
        <taxon>Motilimonas</taxon>
    </lineage>
</organism>
<dbReference type="Pfam" id="PF17973">
    <property type="entry name" value="bMG10"/>
    <property type="match status" value="1"/>
</dbReference>
<dbReference type="InterPro" id="IPR001599">
    <property type="entry name" value="Macroglobln_a2"/>
</dbReference>
<dbReference type="InterPro" id="IPR051802">
    <property type="entry name" value="YfhM-like"/>
</dbReference>
<dbReference type="RefSeq" id="WP_233052405.1">
    <property type="nucleotide sequence ID" value="NZ_JAIMJA010000007.1"/>
</dbReference>
<protein>
    <recommendedName>
        <fullName evidence="7">Alpha-2-macroglobulin</fullName>
    </recommendedName>
</protein>
<dbReference type="EMBL" id="JAIMJA010000007">
    <property type="protein sequence ID" value="MCE2594895.1"/>
    <property type="molecule type" value="Genomic_DNA"/>
</dbReference>
<dbReference type="InterPro" id="IPR011625">
    <property type="entry name" value="A2M_N_BRD"/>
</dbReference>